<feature type="transmembrane region" description="Helical" evidence="2">
    <location>
        <begin position="42"/>
        <end position="64"/>
    </location>
</feature>
<name>A0A7C5ZD67_9FIRM</name>
<evidence type="ECO:0000256" key="1">
    <source>
        <dbReference type="SAM" id="MobiDB-lite"/>
    </source>
</evidence>
<keyword evidence="2" id="KW-1133">Transmembrane helix</keyword>
<feature type="compositionally biased region" description="Polar residues" evidence="1">
    <location>
        <begin position="220"/>
        <end position="232"/>
    </location>
</feature>
<reference evidence="3" key="1">
    <citation type="journal article" date="2020" name="mSystems">
        <title>Genome- and Community-Level Interaction Insights into Carbon Utilization and Element Cycling Functions of Hydrothermarchaeota in Hydrothermal Sediment.</title>
        <authorList>
            <person name="Zhou Z."/>
            <person name="Liu Y."/>
            <person name="Xu W."/>
            <person name="Pan J."/>
            <person name="Luo Z.H."/>
            <person name="Li M."/>
        </authorList>
    </citation>
    <scope>NUCLEOTIDE SEQUENCE [LARGE SCALE GENOMIC DNA]</scope>
    <source>
        <strain evidence="3">SpSt-102</strain>
    </source>
</reference>
<accession>A0A7C5ZD67</accession>
<evidence type="ECO:0000313" key="3">
    <source>
        <dbReference type="EMBL" id="HHS02157.1"/>
    </source>
</evidence>
<dbReference type="EMBL" id="DRUZ01000081">
    <property type="protein sequence ID" value="HHS02157.1"/>
    <property type="molecule type" value="Genomic_DNA"/>
</dbReference>
<evidence type="ECO:0000256" key="2">
    <source>
        <dbReference type="SAM" id="Phobius"/>
    </source>
</evidence>
<keyword evidence="2" id="KW-0472">Membrane</keyword>
<sequence length="463" mass="52503">MNDDKLDRIFEEAFKVEYRKEFKQELKDMLLKEYDKRKKGRFFLRISTVVAACIVLAVVAFGALKLDIMSLNVPDTSYVENEIEQFVRQQDKDSKQKAEQSSKSLEKNSVSSEEKSLQKEDILEKKQEQKPKPKQSSKMAVADNKQQAASSASAEKSEKKTEEKNNRSLKKLSQNTDENKKSSNSKTKGGIKSSKNSSTKKSVKSSSSNNSKESSQKISELNSQNSASAMTVSATEASKEAAKKQFDIVVNEPEQRGSESVFVLKEEDVKVDKEYILSVLSEIVSGDIYEKSSFRVQNIVRADVYEGYLNFEVEKSAAEISIFQFLQEKLQESVVDTVYATTELILQTFGIKDYEISVFSQQGGYRAKISLCFDGYKIFGADSYIDYSSGGNVVNGKIYLKSFSKVKSLRIMDAKSAAEEFKKRYNLKSVDPADVTIVYKKIGEVYMPVYIYIYENKIYWLEK</sequence>
<feature type="compositionally biased region" description="Low complexity" evidence="1">
    <location>
        <begin position="182"/>
        <end position="219"/>
    </location>
</feature>
<comment type="caution">
    <text evidence="3">The sequence shown here is derived from an EMBL/GenBank/DDBJ whole genome shotgun (WGS) entry which is preliminary data.</text>
</comment>
<protein>
    <submittedName>
        <fullName evidence="3">Uncharacterized protein</fullName>
    </submittedName>
</protein>
<feature type="compositionally biased region" description="Basic and acidic residues" evidence="1">
    <location>
        <begin position="89"/>
        <end position="131"/>
    </location>
</feature>
<organism evidence="3">
    <name type="scientific">Caldicellulosiruptor owensensis</name>
    <dbReference type="NCBI Taxonomy" id="55205"/>
    <lineage>
        <taxon>Bacteria</taxon>
        <taxon>Bacillati</taxon>
        <taxon>Bacillota</taxon>
        <taxon>Bacillota incertae sedis</taxon>
        <taxon>Caldicellulosiruptorales</taxon>
        <taxon>Caldicellulosiruptoraceae</taxon>
        <taxon>Caldicellulosiruptor</taxon>
    </lineage>
</organism>
<feature type="region of interest" description="Disordered" evidence="1">
    <location>
        <begin position="88"/>
        <end position="234"/>
    </location>
</feature>
<keyword evidence="2" id="KW-0812">Transmembrane</keyword>
<gene>
    <name evidence="3" type="ORF">ENL71_06610</name>
</gene>
<dbReference type="AlphaFoldDB" id="A0A7C5ZD67"/>
<proteinExistence type="predicted"/>
<feature type="compositionally biased region" description="Basic and acidic residues" evidence="1">
    <location>
        <begin position="155"/>
        <end position="166"/>
    </location>
</feature>